<dbReference type="InterPro" id="IPR018934">
    <property type="entry name" value="RIO_dom"/>
</dbReference>
<evidence type="ECO:0000256" key="2">
    <source>
        <dbReference type="ARBA" id="ARBA00012513"/>
    </source>
</evidence>
<dbReference type="SUPFAM" id="SSF56112">
    <property type="entry name" value="Protein kinase-like (PK-like)"/>
    <property type="match status" value="1"/>
</dbReference>
<evidence type="ECO:0000256" key="4">
    <source>
        <dbReference type="ARBA" id="ARBA00022679"/>
    </source>
</evidence>
<dbReference type="InterPro" id="IPR011009">
    <property type="entry name" value="Kinase-like_dom_sf"/>
</dbReference>
<dbReference type="Pfam" id="PF01163">
    <property type="entry name" value="RIO1"/>
    <property type="match status" value="1"/>
</dbReference>
<gene>
    <name evidence="14" type="ORF">ABWK59_33345</name>
</gene>
<comment type="catalytic activity">
    <reaction evidence="11">
        <text>L-seryl-[protein] + ATP = O-phospho-L-seryl-[protein] + ADP + H(+)</text>
        <dbReference type="Rhea" id="RHEA:17989"/>
        <dbReference type="Rhea" id="RHEA-COMP:9863"/>
        <dbReference type="Rhea" id="RHEA-COMP:11604"/>
        <dbReference type="ChEBI" id="CHEBI:15378"/>
        <dbReference type="ChEBI" id="CHEBI:29999"/>
        <dbReference type="ChEBI" id="CHEBI:30616"/>
        <dbReference type="ChEBI" id="CHEBI:83421"/>
        <dbReference type="ChEBI" id="CHEBI:456216"/>
        <dbReference type="EC" id="2.7.11.1"/>
    </reaction>
</comment>
<keyword evidence="8" id="KW-0067">ATP-binding</keyword>
<dbReference type="EMBL" id="CP159872">
    <property type="protein sequence ID" value="XCM83464.1"/>
    <property type="molecule type" value="Genomic_DNA"/>
</dbReference>
<keyword evidence="3" id="KW-0723">Serine/threonine-protein kinase</keyword>
<feature type="compositionally biased region" description="Basic residues" evidence="12">
    <location>
        <begin position="14"/>
        <end position="25"/>
    </location>
</feature>
<dbReference type="Gene3D" id="3.30.200.20">
    <property type="entry name" value="Phosphorylase Kinase, domain 1"/>
    <property type="match status" value="1"/>
</dbReference>
<protein>
    <recommendedName>
        <fullName evidence="2">non-specific serine/threonine protein kinase</fullName>
        <ecNumber evidence="2">2.7.11.1</ecNumber>
    </recommendedName>
</protein>
<evidence type="ECO:0000256" key="12">
    <source>
        <dbReference type="SAM" id="MobiDB-lite"/>
    </source>
</evidence>
<dbReference type="SMART" id="SM00090">
    <property type="entry name" value="RIO"/>
    <property type="match status" value="1"/>
</dbReference>
<dbReference type="KEGG" id="kcm:ABWK59_33345"/>
<dbReference type="InterPro" id="IPR000687">
    <property type="entry name" value="RIO_kinase"/>
</dbReference>
<dbReference type="AlphaFoldDB" id="A0AAU8K421"/>
<feature type="region of interest" description="Disordered" evidence="12">
    <location>
        <begin position="49"/>
        <end position="98"/>
    </location>
</feature>
<dbReference type="GO" id="GO:0005524">
    <property type="term" value="F:ATP binding"/>
    <property type="evidence" value="ECO:0007669"/>
    <property type="project" value="UniProtKB-KW"/>
</dbReference>
<reference evidence="14" key="1">
    <citation type="submission" date="2024-06" db="EMBL/GenBank/DDBJ databases">
        <title>The genome sequences of Kitasatospora sp. strain HUAS MG31.</title>
        <authorList>
            <person name="Mo P."/>
        </authorList>
    </citation>
    <scope>NUCLEOTIDE SEQUENCE</scope>
    <source>
        <strain evidence="14">HUAS MG31</strain>
    </source>
</reference>
<name>A0AAU8K421_9ACTN</name>
<evidence type="ECO:0000313" key="14">
    <source>
        <dbReference type="EMBL" id="XCM83464.1"/>
    </source>
</evidence>
<feature type="compositionally biased region" description="Basic and acidic residues" evidence="12">
    <location>
        <begin position="1"/>
        <end position="12"/>
    </location>
</feature>
<keyword evidence="4" id="KW-0808">Transferase</keyword>
<evidence type="ECO:0000256" key="1">
    <source>
        <dbReference type="ARBA" id="ARBA00009196"/>
    </source>
</evidence>
<evidence type="ECO:0000256" key="9">
    <source>
        <dbReference type="ARBA" id="ARBA00022842"/>
    </source>
</evidence>
<evidence type="ECO:0000256" key="8">
    <source>
        <dbReference type="ARBA" id="ARBA00022840"/>
    </source>
</evidence>
<dbReference type="RefSeq" id="WP_354644400.1">
    <property type="nucleotide sequence ID" value="NZ_CP159872.1"/>
</dbReference>
<evidence type="ECO:0000256" key="10">
    <source>
        <dbReference type="ARBA" id="ARBA00047899"/>
    </source>
</evidence>
<dbReference type="InterPro" id="IPR051272">
    <property type="entry name" value="RIO-type_Ser/Thr_kinase"/>
</dbReference>
<comment type="catalytic activity">
    <reaction evidence="10">
        <text>L-threonyl-[protein] + ATP = O-phospho-L-threonyl-[protein] + ADP + H(+)</text>
        <dbReference type="Rhea" id="RHEA:46608"/>
        <dbReference type="Rhea" id="RHEA-COMP:11060"/>
        <dbReference type="Rhea" id="RHEA-COMP:11605"/>
        <dbReference type="ChEBI" id="CHEBI:15378"/>
        <dbReference type="ChEBI" id="CHEBI:30013"/>
        <dbReference type="ChEBI" id="CHEBI:30616"/>
        <dbReference type="ChEBI" id="CHEBI:61977"/>
        <dbReference type="ChEBI" id="CHEBI:456216"/>
        <dbReference type="EC" id="2.7.11.1"/>
    </reaction>
</comment>
<evidence type="ECO:0000256" key="7">
    <source>
        <dbReference type="ARBA" id="ARBA00022777"/>
    </source>
</evidence>
<evidence type="ECO:0000259" key="13">
    <source>
        <dbReference type="SMART" id="SM00090"/>
    </source>
</evidence>
<feature type="domain" description="RIO kinase" evidence="13">
    <location>
        <begin position="90"/>
        <end position="329"/>
    </location>
</feature>
<feature type="region of interest" description="Disordered" evidence="12">
    <location>
        <begin position="1"/>
        <end position="32"/>
    </location>
</feature>
<sequence>MRERFADSDSFSRIRPKGASRRGRRSDRFDDYEPEYAPAAVAELSDSAGGFESLFPSSSTADAPAAGAPEPDGPAVGDRWSTWDQSTPTEKGPEPRPSWVVTELAAVDTELGIVKTGKEADVFLLERGVPGTERRTLMAAKRYRDAQHRMFHRDSGYLEGRQHKESRVSRAMAKRTAFGKEAIAGQWAAAEFSALCRLWSAGVAVPYPVQITGTEILMEFVGDADGAAAPRLAQLRAEEADIEDLWEQLGRSLSLLALGGYAHGDLSAYNILVHEGRLVIIDVPQIVDVIANPRGLSFLERDVRNVGSWFASRGLPERRVEELVAALAADARLG</sequence>
<dbReference type="PANTHER" id="PTHR45723">
    <property type="entry name" value="SERINE/THREONINE-PROTEIN KINASE RIO1"/>
    <property type="match status" value="1"/>
</dbReference>
<comment type="similarity">
    <text evidence="1">Belongs to the protein kinase superfamily. RIO-type Ser/Thr kinase family.</text>
</comment>
<keyword evidence="9" id="KW-0460">Magnesium</keyword>
<organism evidence="14">
    <name type="scientific">Kitasatospora camelliae</name>
    <dbReference type="NCBI Taxonomy" id="3156397"/>
    <lineage>
        <taxon>Bacteria</taxon>
        <taxon>Bacillati</taxon>
        <taxon>Actinomycetota</taxon>
        <taxon>Actinomycetes</taxon>
        <taxon>Kitasatosporales</taxon>
        <taxon>Streptomycetaceae</taxon>
        <taxon>Kitasatospora</taxon>
    </lineage>
</organism>
<proteinExistence type="inferred from homology"/>
<accession>A0AAU8K421</accession>
<dbReference type="EC" id="2.7.11.1" evidence="2"/>
<evidence type="ECO:0000256" key="3">
    <source>
        <dbReference type="ARBA" id="ARBA00022527"/>
    </source>
</evidence>
<dbReference type="GO" id="GO:0046872">
    <property type="term" value="F:metal ion binding"/>
    <property type="evidence" value="ECO:0007669"/>
    <property type="project" value="UniProtKB-KW"/>
</dbReference>
<keyword evidence="7" id="KW-0418">Kinase</keyword>
<dbReference type="Gene3D" id="1.10.510.10">
    <property type="entry name" value="Transferase(Phosphotransferase) domain 1"/>
    <property type="match status" value="1"/>
</dbReference>
<evidence type="ECO:0000256" key="6">
    <source>
        <dbReference type="ARBA" id="ARBA00022741"/>
    </source>
</evidence>
<evidence type="ECO:0000256" key="11">
    <source>
        <dbReference type="ARBA" id="ARBA00048679"/>
    </source>
</evidence>
<keyword evidence="5" id="KW-0479">Metal-binding</keyword>
<keyword evidence="6" id="KW-0547">Nucleotide-binding</keyword>
<dbReference type="GO" id="GO:0004674">
    <property type="term" value="F:protein serine/threonine kinase activity"/>
    <property type="evidence" value="ECO:0007669"/>
    <property type="project" value="UniProtKB-KW"/>
</dbReference>
<evidence type="ECO:0000256" key="5">
    <source>
        <dbReference type="ARBA" id="ARBA00022723"/>
    </source>
</evidence>
<feature type="compositionally biased region" description="Low complexity" evidence="12">
    <location>
        <begin position="56"/>
        <end position="78"/>
    </location>
</feature>